<accession>A0A4R5C4K0</accession>
<evidence type="ECO:0000313" key="3">
    <source>
        <dbReference type="Proteomes" id="UP000294513"/>
    </source>
</evidence>
<sequence>MTTSPDVLPTPVQAIVSAQARRRPVTMITSDADGCPRACLPADGDLRVIDDQHLRVALWPTSPTAVNLERGAPVLLIATAPPDVHLVHATARRLVNAAMIWAHYELTVTSSQIADHGTAPQAQPAQFSNTTSTRGEVLEM</sequence>
<protein>
    <recommendedName>
        <fullName evidence="4">Pyridoxamine 5'-phosphate oxidase family protein</fullName>
    </recommendedName>
</protein>
<organism evidence="2 3">
    <name type="scientific">Actinomadura rubrisoli</name>
    <dbReference type="NCBI Taxonomy" id="2530368"/>
    <lineage>
        <taxon>Bacteria</taxon>
        <taxon>Bacillati</taxon>
        <taxon>Actinomycetota</taxon>
        <taxon>Actinomycetes</taxon>
        <taxon>Streptosporangiales</taxon>
        <taxon>Thermomonosporaceae</taxon>
        <taxon>Actinomadura</taxon>
    </lineage>
</organism>
<dbReference type="EMBL" id="SMKU01000042">
    <property type="protein sequence ID" value="TDD91834.1"/>
    <property type="molecule type" value="Genomic_DNA"/>
</dbReference>
<dbReference type="AlphaFoldDB" id="A0A4R5C4K0"/>
<evidence type="ECO:0000256" key="1">
    <source>
        <dbReference type="SAM" id="MobiDB-lite"/>
    </source>
</evidence>
<feature type="region of interest" description="Disordered" evidence="1">
    <location>
        <begin position="117"/>
        <end position="140"/>
    </location>
</feature>
<dbReference type="SUPFAM" id="SSF50475">
    <property type="entry name" value="FMN-binding split barrel"/>
    <property type="match status" value="1"/>
</dbReference>
<name>A0A4R5C4K0_9ACTN</name>
<proteinExistence type="predicted"/>
<evidence type="ECO:0008006" key="4">
    <source>
        <dbReference type="Google" id="ProtNLM"/>
    </source>
</evidence>
<dbReference type="Proteomes" id="UP000294513">
    <property type="component" value="Unassembled WGS sequence"/>
</dbReference>
<reference evidence="2 3" key="1">
    <citation type="submission" date="2019-03" db="EMBL/GenBank/DDBJ databases">
        <title>Draft genome sequences of novel Actinobacteria.</title>
        <authorList>
            <person name="Sahin N."/>
            <person name="Ay H."/>
            <person name="Saygin H."/>
        </authorList>
    </citation>
    <scope>NUCLEOTIDE SEQUENCE [LARGE SCALE GENOMIC DNA]</scope>
    <source>
        <strain evidence="2 3">H3C3</strain>
    </source>
</reference>
<evidence type="ECO:0000313" key="2">
    <source>
        <dbReference type="EMBL" id="TDD91834.1"/>
    </source>
</evidence>
<keyword evidence="3" id="KW-1185">Reference proteome</keyword>
<dbReference type="RefSeq" id="WP_131892113.1">
    <property type="nucleotide sequence ID" value="NZ_SMKU01000042.1"/>
</dbReference>
<feature type="compositionally biased region" description="Polar residues" evidence="1">
    <location>
        <begin position="120"/>
        <end position="134"/>
    </location>
</feature>
<gene>
    <name evidence="2" type="ORF">E1298_11330</name>
</gene>
<dbReference type="OrthoDB" id="3475219at2"/>
<comment type="caution">
    <text evidence="2">The sequence shown here is derived from an EMBL/GenBank/DDBJ whole genome shotgun (WGS) entry which is preliminary data.</text>
</comment>